<sequence length="135" mass="14844">MKHLFLDTNILIDLLSGREPFGAVALFAAAHARQMHLFASGLSISTCHYILERHHPQLNGRALVRQLLPLLTITEVSATVIQQALDSAFADFEDGLQYYLASSNPLVEVIVTRNVKDFLPADIPVIEPTLAVLLA</sequence>
<keyword evidence="3" id="KW-1185">Reference proteome</keyword>
<proteinExistence type="predicted"/>
<evidence type="ECO:0000259" key="1">
    <source>
        <dbReference type="Pfam" id="PF13470"/>
    </source>
</evidence>
<evidence type="ECO:0000313" key="3">
    <source>
        <dbReference type="Proteomes" id="UP001167796"/>
    </source>
</evidence>
<gene>
    <name evidence="2" type="ORF">Q5H92_11165</name>
</gene>
<dbReference type="SUPFAM" id="SSF88723">
    <property type="entry name" value="PIN domain-like"/>
    <property type="match status" value="1"/>
</dbReference>
<evidence type="ECO:0000313" key="2">
    <source>
        <dbReference type="EMBL" id="MDO7846919.1"/>
    </source>
</evidence>
<dbReference type="InterPro" id="IPR002716">
    <property type="entry name" value="PIN_dom"/>
</dbReference>
<protein>
    <submittedName>
        <fullName evidence="2">PIN domain-containing protein</fullName>
    </submittedName>
</protein>
<dbReference type="InterPro" id="IPR029060">
    <property type="entry name" value="PIN-like_dom_sf"/>
</dbReference>
<dbReference type="Proteomes" id="UP001167796">
    <property type="component" value="Unassembled WGS sequence"/>
</dbReference>
<dbReference type="Gene3D" id="3.40.50.1010">
    <property type="entry name" value="5'-nuclease"/>
    <property type="match status" value="1"/>
</dbReference>
<name>A0ABT9AC41_9BACT</name>
<organism evidence="2 3">
    <name type="scientific">Hymenobacter mellowenesis</name>
    <dbReference type="NCBI Taxonomy" id="3063995"/>
    <lineage>
        <taxon>Bacteria</taxon>
        <taxon>Pseudomonadati</taxon>
        <taxon>Bacteroidota</taxon>
        <taxon>Cytophagia</taxon>
        <taxon>Cytophagales</taxon>
        <taxon>Hymenobacteraceae</taxon>
        <taxon>Hymenobacter</taxon>
    </lineage>
</organism>
<comment type="caution">
    <text evidence="2">The sequence shown here is derived from an EMBL/GenBank/DDBJ whole genome shotgun (WGS) entry which is preliminary data.</text>
</comment>
<reference evidence="2" key="1">
    <citation type="submission" date="2023-07" db="EMBL/GenBank/DDBJ databases">
        <authorList>
            <person name="Kim M.K."/>
        </authorList>
    </citation>
    <scope>NUCLEOTIDE SEQUENCE</scope>
    <source>
        <strain evidence="2">M29</strain>
    </source>
</reference>
<dbReference type="EMBL" id="JAUQSX010000005">
    <property type="protein sequence ID" value="MDO7846919.1"/>
    <property type="molecule type" value="Genomic_DNA"/>
</dbReference>
<dbReference type="RefSeq" id="WP_305011604.1">
    <property type="nucleotide sequence ID" value="NZ_JAUQSX010000005.1"/>
</dbReference>
<feature type="domain" description="PIN" evidence="1">
    <location>
        <begin position="4"/>
        <end position="116"/>
    </location>
</feature>
<dbReference type="Pfam" id="PF13470">
    <property type="entry name" value="PIN_3"/>
    <property type="match status" value="1"/>
</dbReference>
<accession>A0ABT9AC41</accession>